<sequence length="169" mass="17784">MASGDAVVQIIDITPPAANAATIDLRAGGSTPAENVQVWDFDAAAIEYMDFKCKLEGYGGGGLTFTLPWSASTATSGTTRWGIAVRRIADDAEDIDAAHTYVFNDTDDTAPSASGEISYPTVAFTDGADMDSWAEGEVAVVRVYRNATHANDDMAGDAELWSPPLGLET</sequence>
<comment type="caution">
    <text evidence="1">The sequence shown here is derived from an EMBL/GenBank/DDBJ whole genome shotgun (WGS) entry which is preliminary data.</text>
</comment>
<dbReference type="AlphaFoldDB" id="A0A0F9VIS8"/>
<reference evidence="1" key="1">
    <citation type="journal article" date="2015" name="Nature">
        <title>Complex archaea that bridge the gap between prokaryotes and eukaryotes.</title>
        <authorList>
            <person name="Spang A."/>
            <person name="Saw J.H."/>
            <person name="Jorgensen S.L."/>
            <person name="Zaremba-Niedzwiedzka K."/>
            <person name="Martijn J."/>
            <person name="Lind A.E."/>
            <person name="van Eijk R."/>
            <person name="Schleper C."/>
            <person name="Guy L."/>
            <person name="Ettema T.J."/>
        </authorList>
    </citation>
    <scope>NUCLEOTIDE SEQUENCE</scope>
</reference>
<gene>
    <name evidence="1" type="ORF">LCGC14_0401140</name>
</gene>
<organism evidence="1">
    <name type="scientific">marine sediment metagenome</name>
    <dbReference type="NCBI Taxonomy" id="412755"/>
    <lineage>
        <taxon>unclassified sequences</taxon>
        <taxon>metagenomes</taxon>
        <taxon>ecological metagenomes</taxon>
    </lineage>
</organism>
<dbReference type="EMBL" id="LAZR01000344">
    <property type="protein sequence ID" value="KKN73411.1"/>
    <property type="molecule type" value="Genomic_DNA"/>
</dbReference>
<name>A0A0F9VIS8_9ZZZZ</name>
<proteinExistence type="predicted"/>
<protein>
    <submittedName>
        <fullName evidence="1">Uncharacterized protein</fullName>
    </submittedName>
</protein>
<accession>A0A0F9VIS8</accession>
<evidence type="ECO:0000313" key="1">
    <source>
        <dbReference type="EMBL" id="KKN73411.1"/>
    </source>
</evidence>